<evidence type="ECO:0000256" key="1">
    <source>
        <dbReference type="SAM" id="MobiDB-lite"/>
    </source>
</evidence>
<comment type="caution">
    <text evidence="3">The sequence shown here is derived from an EMBL/GenBank/DDBJ whole genome shotgun (WGS) entry which is preliminary data.</text>
</comment>
<reference evidence="3" key="1">
    <citation type="submission" date="2022-07" db="EMBL/GenBank/DDBJ databases">
        <title>Genome Sequence of Physisporinus lineatus.</title>
        <authorList>
            <person name="Buettner E."/>
        </authorList>
    </citation>
    <scope>NUCLEOTIDE SEQUENCE</scope>
    <source>
        <strain evidence="3">VT162</strain>
    </source>
</reference>
<dbReference type="AlphaFoldDB" id="A0AAD5YLF0"/>
<feature type="compositionally biased region" description="Low complexity" evidence="1">
    <location>
        <begin position="279"/>
        <end position="290"/>
    </location>
</feature>
<feature type="compositionally biased region" description="Basic and acidic residues" evidence="1">
    <location>
        <begin position="261"/>
        <end position="271"/>
    </location>
</feature>
<gene>
    <name evidence="3" type="ORF">NLI96_g1059</name>
</gene>
<name>A0AAD5YLF0_9APHY</name>
<protein>
    <submittedName>
        <fullName evidence="3">Uncharacterized protein</fullName>
    </submittedName>
</protein>
<proteinExistence type="predicted"/>
<feature type="transmembrane region" description="Helical" evidence="2">
    <location>
        <begin position="104"/>
        <end position="129"/>
    </location>
</feature>
<sequence>MSMSDTEFLPLPVLALFVLSRPGLPPVLLATELDLSSPFSGHPEPSPSLEFSLHLSQTLTHSRLIQYTDDFTIMGNAATTSPFSPFVLWDLYITYLWDYHDESWVASVASTFRVAAFLIVTPFVILMLLDVTSYVIARTLGVIDDTKASTSEVLVPSGPLGETDIDITNNTTNNNDNVNNNSTPSILVQDTSSLSASVTPSESDSTTHTPPTTINIDSIEPNPKLAGVNVFSPAPSQPPSPTLSRRDLSESLRMTSVHPNAGEERERERKAGGRKHAPSVSSTGSSGESSYALLEKDSELEEEGGAYMRRRFTTGPEAVSD</sequence>
<evidence type="ECO:0000313" key="3">
    <source>
        <dbReference type="EMBL" id="KAJ3490967.1"/>
    </source>
</evidence>
<evidence type="ECO:0000313" key="4">
    <source>
        <dbReference type="Proteomes" id="UP001212997"/>
    </source>
</evidence>
<keyword evidence="2" id="KW-1133">Transmembrane helix</keyword>
<evidence type="ECO:0000256" key="2">
    <source>
        <dbReference type="SAM" id="Phobius"/>
    </source>
</evidence>
<feature type="compositionally biased region" description="Polar residues" evidence="1">
    <location>
        <begin position="182"/>
        <end position="216"/>
    </location>
</feature>
<organism evidence="3 4">
    <name type="scientific">Meripilus lineatus</name>
    <dbReference type="NCBI Taxonomy" id="2056292"/>
    <lineage>
        <taxon>Eukaryota</taxon>
        <taxon>Fungi</taxon>
        <taxon>Dikarya</taxon>
        <taxon>Basidiomycota</taxon>
        <taxon>Agaricomycotina</taxon>
        <taxon>Agaricomycetes</taxon>
        <taxon>Polyporales</taxon>
        <taxon>Meripilaceae</taxon>
        <taxon>Meripilus</taxon>
    </lineage>
</organism>
<dbReference type="EMBL" id="JANAWD010000019">
    <property type="protein sequence ID" value="KAJ3490967.1"/>
    <property type="molecule type" value="Genomic_DNA"/>
</dbReference>
<keyword evidence="2" id="KW-0472">Membrane</keyword>
<feature type="region of interest" description="Disordered" evidence="1">
    <location>
        <begin position="169"/>
        <end position="321"/>
    </location>
</feature>
<feature type="compositionally biased region" description="Low complexity" evidence="1">
    <location>
        <begin position="169"/>
        <end position="181"/>
    </location>
</feature>
<dbReference type="Proteomes" id="UP001212997">
    <property type="component" value="Unassembled WGS sequence"/>
</dbReference>
<accession>A0AAD5YLF0</accession>
<keyword evidence="2" id="KW-0812">Transmembrane</keyword>
<keyword evidence="4" id="KW-1185">Reference proteome</keyword>